<dbReference type="PANTHER" id="PTHR34117">
    <property type="entry name" value="STYLE CELL-CYCLE INHIBITOR 1"/>
    <property type="match status" value="1"/>
</dbReference>
<feature type="compositionally biased region" description="Basic and acidic residues" evidence="1">
    <location>
        <begin position="310"/>
        <end position="353"/>
    </location>
</feature>
<dbReference type="Proteomes" id="UP001307849">
    <property type="component" value="Unassembled WGS sequence"/>
</dbReference>
<name>A0AAN8RYM4_9PEZI</name>
<dbReference type="AlphaFoldDB" id="A0AAN8RYM4"/>
<feature type="compositionally biased region" description="Basic and acidic residues" evidence="1">
    <location>
        <begin position="381"/>
        <end position="399"/>
    </location>
</feature>
<sequence>MSSHRDYRRYRQSRSRSPTSRHHGDDSSSRRHNRHDRPRRSPSPKQSAPVLLPSNSKPLDIQTSLPLYFALFAKYLDIQKSVDVMDIDERELRSRFKRFVGRWNMGELASSWYDKDYKVQIDSDSGLPGWEDYLKFQKEHKPSTRRRDSRDRAGRTDRRSKDRDDDKREQNRDRERDRSHRDKGRDRHRDRDDEKERGGERDRGSRRDRESRIEKKNDDKDAESRDQAESRIRNMTDEELTRALQKLEGDDTQSGAASEDVDMKDGNESDDSDMIGPAIPASLAKPKAGAKPPTTQDLELQRELDEEESDLRRADLRYERKKERKLEKERLEELAPRAEAGSRERQLEKKRETASANKAFADAKGGDMEEVGESTLMGGEESFHQHKAAQERKKNERELRKEAMLRARKAEREERLQVHRAKEEQTMKMLRALADKFR</sequence>
<evidence type="ECO:0000313" key="2">
    <source>
        <dbReference type="EMBL" id="KAK6521371.1"/>
    </source>
</evidence>
<gene>
    <name evidence="2" type="ORF">TWF506_001592</name>
</gene>
<feature type="compositionally biased region" description="Basic residues" evidence="1">
    <location>
        <begin position="1"/>
        <end position="14"/>
    </location>
</feature>
<dbReference type="EMBL" id="JAVHJM010000001">
    <property type="protein sequence ID" value="KAK6521371.1"/>
    <property type="molecule type" value="Genomic_DNA"/>
</dbReference>
<protein>
    <submittedName>
        <fullName evidence="2">Uncharacterized protein</fullName>
    </submittedName>
</protein>
<proteinExistence type="predicted"/>
<keyword evidence="3" id="KW-1185">Reference proteome</keyword>
<comment type="caution">
    <text evidence="2">The sequence shown here is derived from an EMBL/GenBank/DDBJ whole genome shotgun (WGS) entry which is preliminary data.</text>
</comment>
<feature type="compositionally biased region" description="Basic residues" evidence="1">
    <location>
        <begin position="30"/>
        <end position="42"/>
    </location>
</feature>
<evidence type="ECO:0000256" key="1">
    <source>
        <dbReference type="SAM" id="MobiDB-lite"/>
    </source>
</evidence>
<dbReference type="InterPro" id="IPR044688">
    <property type="entry name" value="SCI-1-like"/>
</dbReference>
<feature type="region of interest" description="Disordered" evidence="1">
    <location>
        <begin position="138"/>
        <end position="399"/>
    </location>
</feature>
<reference evidence="2 3" key="1">
    <citation type="submission" date="2019-10" db="EMBL/GenBank/DDBJ databases">
        <authorList>
            <person name="Palmer J.M."/>
        </authorList>
    </citation>
    <scope>NUCLEOTIDE SEQUENCE [LARGE SCALE GENOMIC DNA]</scope>
    <source>
        <strain evidence="2 3">TWF506</strain>
    </source>
</reference>
<feature type="compositionally biased region" description="Basic and acidic residues" evidence="1">
    <location>
        <begin position="138"/>
        <end position="249"/>
    </location>
</feature>
<organism evidence="2 3">
    <name type="scientific">Arthrobotrys conoides</name>
    <dbReference type="NCBI Taxonomy" id="74498"/>
    <lineage>
        <taxon>Eukaryota</taxon>
        <taxon>Fungi</taxon>
        <taxon>Dikarya</taxon>
        <taxon>Ascomycota</taxon>
        <taxon>Pezizomycotina</taxon>
        <taxon>Orbiliomycetes</taxon>
        <taxon>Orbiliales</taxon>
        <taxon>Orbiliaceae</taxon>
        <taxon>Arthrobotrys</taxon>
    </lineage>
</organism>
<evidence type="ECO:0000313" key="3">
    <source>
        <dbReference type="Proteomes" id="UP001307849"/>
    </source>
</evidence>
<feature type="region of interest" description="Disordered" evidence="1">
    <location>
        <begin position="1"/>
        <end position="56"/>
    </location>
</feature>
<accession>A0AAN8RYM4</accession>
<dbReference type="PANTHER" id="PTHR34117:SF1">
    <property type="entry name" value="STYLE CELL-CYCLE INHIBITOR 1"/>
    <property type="match status" value="1"/>
</dbReference>